<evidence type="ECO:0000313" key="4">
    <source>
        <dbReference type="EMBL" id="SEC60712.1"/>
    </source>
</evidence>
<dbReference type="GO" id="GO:0044281">
    <property type="term" value="P:small molecule metabolic process"/>
    <property type="evidence" value="ECO:0007669"/>
    <property type="project" value="UniProtKB-ARBA"/>
</dbReference>
<evidence type="ECO:0000256" key="2">
    <source>
        <dbReference type="ARBA" id="ARBA00022723"/>
    </source>
</evidence>
<dbReference type="OrthoDB" id="9805307at2"/>
<keyword evidence="2" id="KW-0479">Metal-binding</keyword>
<dbReference type="Gene3D" id="3.90.850.10">
    <property type="entry name" value="Fumarylacetoacetase-like, C-terminal domain"/>
    <property type="match status" value="1"/>
</dbReference>
<dbReference type="Pfam" id="PF01557">
    <property type="entry name" value="FAA_hydrolase"/>
    <property type="match status" value="1"/>
</dbReference>
<dbReference type="GO" id="GO:0046872">
    <property type="term" value="F:metal ion binding"/>
    <property type="evidence" value="ECO:0007669"/>
    <property type="project" value="UniProtKB-KW"/>
</dbReference>
<dbReference type="InterPro" id="IPR036663">
    <property type="entry name" value="Fumarylacetoacetase_C_sf"/>
</dbReference>
<organism evidence="4 5">
    <name type="scientific">Tsukamurella tyrosinosolvens</name>
    <dbReference type="NCBI Taxonomy" id="57704"/>
    <lineage>
        <taxon>Bacteria</taxon>
        <taxon>Bacillati</taxon>
        <taxon>Actinomycetota</taxon>
        <taxon>Actinomycetes</taxon>
        <taxon>Mycobacteriales</taxon>
        <taxon>Tsukamurellaceae</taxon>
        <taxon>Tsukamurella</taxon>
    </lineage>
</organism>
<comment type="similarity">
    <text evidence="1">Belongs to the FAH family.</text>
</comment>
<dbReference type="InterPro" id="IPR051121">
    <property type="entry name" value="FAH"/>
</dbReference>
<dbReference type="STRING" id="57704.SAMN04489793_2719"/>
<dbReference type="AlphaFoldDB" id="A0A1H4TW68"/>
<feature type="domain" description="Fumarylacetoacetase-like C-terminal" evidence="3">
    <location>
        <begin position="68"/>
        <end position="272"/>
    </location>
</feature>
<protein>
    <submittedName>
        <fullName evidence="4">Acylpyruvate hydrolase</fullName>
    </submittedName>
</protein>
<name>A0A1H4TW68_TSUTY</name>
<dbReference type="GO" id="GO:0016787">
    <property type="term" value="F:hydrolase activity"/>
    <property type="evidence" value="ECO:0007669"/>
    <property type="project" value="UniProtKB-KW"/>
</dbReference>
<reference evidence="5" key="1">
    <citation type="submission" date="2016-10" db="EMBL/GenBank/DDBJ databases">
        <authorList>
            <person name="Varghese N."/>
            <person name="Submissions S."/>
        </authorList>
    </citation>
    <scope>NUCLEOTIDE SEQUENCE [LARGE SCALE GENOMIC DNA]</scope>
    <source>
        <strain evidence="5">DSM 44234</strain>
    </source>
</reference>
<keyword evidence="4" id="KW-0670">Pyruvate</keyword>
<evidence type="ECO:0000259" key="3">
    <source>
        <dbReference type="Pfam" id="PF01557"/>
    </source>
</evidence>
<dbReference type="InterPro" id="IPR011234">
    <property type="entry name" value="Fumarylacetoacetase-like_C"/>
</dbReference>
<dbReference type="SUPFAM" id="SSF56529">
    <property type="entry name" value="FAH"/>
    <property type="match status" value="1"/>
</dbReference>
<proteinExistence type="inferred from homology"/>
<gene>
    <name evidence="4" type="ORF">SAMN04489793_2719</name>
</gene>
<dbReference type="RefSeq" id="WP_068741855.1">
    <property type="nucleotide sequence ID" value="NZ_CBDRGN010000001.1"/>
</dbReference>
<dbReference type="Proteomes" id="UP000182241">
    <property type="component" value="Unassembled WGS sequence"/>
</dbReference>
<keyword evidence="4" id="KW-0378">Hydrolase</keyword>
<dbReference type="EMBL" id="FNSA01000003">
    <property type="protein sequence ID" value="SEC60712.1"/>
    <property type="molecule type" value="Genomic_DNA"/>
</dbReference>
<accession>A0A1H4TW68</accession>
<keyword evidence="5" id="KW-1185">Reference proteome</keyword>
<dbReference type="PANTHER" id="PTHR42796">
    <property type="entry name" value="FUMARYLACETOACETATE HYDROLASE DOMAIN-CONTAINING PROTEIN 2A-RELATED"/>
    <property type="match status" value="1"/>
</dbReference>
<evidence type="ECO:0000256" key="1">
    <source>
        <dbReference type="ARBA" id="ARBA00010211"/>
    </source>
</evidence>
<dbReference type="PANTHER" id="PTHR42796:SF4">
    <property type="entry name" value="FUMARYLACETOACETATE HYDROLASE DOMAIN-CONTAINING PROTEIN 2A"/>
    <property type="match status" value="1"/>
</dbReference>
<sequence length="276" mass="29274">MRLATHRLGDGTVATVDVGDGARCTDAASVDELLRREDWRAAARRAADEGAPLPSSARPLAPILAPGKVLCCGLNFRAHIEEMGRGVPAVPTFFAKWADTLVGPDADVALSAGDTEKLDWEAELAVVVGADLRRASVAECAAAIAGYTVSNDVSLRDRQWATTQWLSGKSWDATTPIGPVVVTADAFDPVEHTVTCRVDGESVQHAPLDDLLFPPAELLHHASRFTRLRPGDLVLTGTPAGVGAGRDPQRFLTDGQVLETEISGIGLLRNTIRISS</sequence>
<evidence type="ECO:0000313" key="5">
    <source>
        <dbReference type="Proteomes" id="UP000182241"/>
    </source>
</evidence>